<keyword evidence="5" id="KW-1185">Reference proteome</keyword>
<feature type="non-terminal residue" evidence="4">
    <location>
        <position position="1"/>
    </location>
</feature>
<dbReference type="InterPro" id="IPR007065">
    <property type="entry name" value="HPP"/>
</dbReference>
<dbReference type="InterPro" id="IPR058581">
    <property type="entry name" value="TM_HPP"/>
</dbReference>
<comment type="caution">
    <text evidence="4">The sequence shown here is derived from an EMBL/GenBank/DDBJ whole genome shotgun (WGS) entry which is preliminary data.</text>
</comment>
<evidence type="ECO:0000256" key="2">
    <source>
        <dbReference type="SAM" id="Phobius"/>
    </source>
</evidence>
<keyword evidence="2" id="KW-1133">Transmembrane helix</keyword>
<reference evidence="4" key="1">
    <citation type="journal article" date="2023" name="Mol. Phylogenet. Evol.">
        <title>Genome-scale phylogeny and comparative genomics of the fungal order Sordariales.</title>
        <authorList>
            <person name="Hensen N."/>
            <person name="Bonometti L."/>
            <person name="Westerberg I."/>
            <person name="Brannstrom I.O."/>
            <person name="Guillou S."/>
            <person name="Cros-Aarteil S."/>
            <person name="Calhoun S."/>
            <person name="Haridas S."/>
            <person name="Kuo A."/>
            <person name="Mondo S."/>
            <person name="Pangilinan J."/>
            <person name="Riley R."/>
            <person name="LaButti K."/>
            <person name="Andreopoulos B."/>
            <person name="Lipzen A."/>
            <person name="Chen C."/>
            <person name="Yan M."/>
            <person name="Daum C."/>
            <person name="Ng V."/>
            <person name="Clum A."/>
            <person name="Steindorff A."/>
            <person name="Ohm R.A."/>
            <person name="Martin F."/>
            <person name="Silar P."/>
            <person name="Natvig D.O."/>
            <person name="Lalanne C."/>
            <person name="Gautier V."/>
            <person name="Ament-Velasquez S.L."/>
            <person name="Kruys A."/>
            <person name="Hutchinson M.I."/>
            <person name="Powell A.J."/>
            <person name="Barry K."/>
            <person name="Miller A.N."/>
            <person name="Grigoriev I.V."/>
            <person name="Debuchy R."/>
            <person name="Gladieux P."/>
            <person name="Hiltunen Thoren M."/>
            <person name="Johannesson H."/>
        </authorList>
    </citation>
    <scope>NUCLEOTIDE SEQUENCE</scope>
    <source>
        <strain evidence="4">CBS 103.79</strain>
    </source>
</reference>
<organism evidence="4 5">
    <name type="scientific">Staphylotrichum tortipilum</name>
    <dbReference type="NCBI Taxonomy" id="2831512"/>
    <lineage>
        <taxon>Eukaryota</taxon>
        <taxon>Fungi</taxon>
        <taxon>Dikarya</taxon>
        <taxon>Ascomycota</taxon>
        <taxon>Pezizomycotina</taxon>
        <taxon>Sordariomycetes</taxon>
        <taxon>Sordariomycetidae</taxon>
        <taxon>Sordariales</taxon>
        <taxon>Chaetomiaceae</taxon>
        <taxon>Staphylotrichum</taxon>
    </lineage>
</organism>
<accession>A0AAN6RMN5</accession>
<dbReference type="PANTHER" id="PTHR33741:SF5">
    <property type="entry name" value="TRANSMEMBRANE PROTEIN DDB_G0269096-RELATED"/>
    <property type="match status" value="1"/>
</dbReference>
<dbReference type="Proteomes" id="UP001303889">
    <property type="component" value="Unassembled WGS sequence"/>
</dbReference>
<proteinExistence type="predicted"/>
<feature type="transmembrane region" description="Helical" evidence="2">
    <location>
        <begin position="47"/>
        <end position="70"/>
    </location>
</feature>
<evidence type="ECO:0000313" key="4">
    <source>
        <dbReference type="EMBL" id="KAK3896344.1"/>
    </source>
</evidence>
<keyword evidence="2" id="KW-0812">Transmembrane</keyword>
<name>A0AAN6RMN5_9PEZI</name>
<sequence length="232" mass="24255">GAAAVLDFYAIDSPLAQPRNAVLGQLVSALTGISLCKLLSFAPHFPAVRWLGASLACACATALMALTGTVHPPAGATALMAVLDPDVAGLGWFLLLPLLLGCCLMQGVAVVVNNVQRRFPVYWWSPGEMGAYWKGRKGGVVTKGEKEGRPTAQGEKEVEEESSNEGSSTVRSAAASAVGDLEAGGRELATTSSVVSGRGGEIVIRRGRVQIPEGLGLMPEQILELEMLSERL</sequence>
<evidence type="ECO:0000259" key="3">
    <source>
        <dbReference type="Pfam" id="PF04982"/>
    </source>
</evidence>
<feature type="transmembrane region" description="Helical" evidence="2">
    <location>
        <begin position="90"/>
        <end position="112"/>
    </location>
</feature>
<reference evidence="4" key="2">
    <citation type="submission" date="2023-05" db="EMBL/GenBank/DDBJ databases">
        <authorList>
            <consortium name="Lawrence Berkeley National Laboratory"/>
            <person name="Steindorff A."/>
            <person name="Hensen N."/>
            <person name="Bonometti L."/>
            <person name="Westerberg I."/>
            <person name="Brannstrom I.O."/>
            <person name="Guillou S."/>
            <person name="Cros-Aarteil S."/>
            <person name="Calhoun S."/>
            <person name="Haridas S."/>
            <person name="Kuo A."/>
            <person name="Mondo S."/>
            <person name="Pangilinan J."/>
            <person name="Riley R."/>
            <person name="Labutti K."/>
            <person name="Andreopoulos B."/>
            <person name="Lipzen A."/>
            <person name="Chen C."/>
            <person name="Yanf M."/>
            <person name="Daum C."/>
            <person name="Ng V."/>
            <person name="Clum A."/>
            <person name="Ohm R."/>
            <person name="Martin F."/>
            <person name="Silar P."/>
            <person name="Natvig D."/>
            <person name="Lalanne C."/>
            <person name="Gautier V."/>
            <person name="Ament-Velasquez S.L."/>
            <person name="Kruys A."/>
            <person name="Hutchinson M.I."/>
            <person name="Powell A.J."/>
            <person name="Barry K."/>
            <person name="Miller A.N."/>
            <person name="Grigoriev I.V."/>
            <person name="Debuchy R."/>
            <person name="Gladieux P."/>
            <person name="Thoren M.H."/>
            <person name="Johannesson H."/>
        </authorList>
    </citation>
    <scope>NUCLEOTIDE SEQUENCE</scope>
    <source>
        <strain evidence="4">CBS 103.79</strain>
    </source>
</reference>
<protein>
    <submittedName>
        <fullName evidence="4">HPP family-domain-containing protein</fullName>
    </submittedName>
</protein>
<dbReference type="Pfam" id="PF04982">
    <property type="entry name" value="TM_HPP"/>
    <property type="match status" value="1"/>
</dbReference>
<feature type="compositionally biased region" description="Low complexity" evidence="1">
    <location>
        <begin position="164"/>
        <end position="174"/>
    </location>
</feature>
<feature type="domain" description="HPP transmembrane region" evidence="3">
    <location>
        <begin position="1"/>
        <end position="120"/>
    </location>
</feature>
<dbReference type="EMBL" id="MU856789">
    <property type="protein sequence ID" value="KAK3896344.1"/>
    <property type="molecule type" value="Genomic_DNA"/>
</dbReference>
<keyword evidence="2" id="KW-0472">Membrane</keyword>
<evidence type="ECO:0000256" key="1">
    <source>
        <dbReference type="SAM" id="MobiDB-lite"/>
    </source>
</evidence>
<feature type="region of interest" description="Disordered" evidence="1">
    <location>
        <begin position="140"/>
        <end position="174"/>
    </location>
</feature>
<dbReference type="AlphaFoldDB" id="A0AAN6RMN5"/>
<feature type="transmembrane region" description="Helical" evidence="2">
    <location>
        <begin position="22"/>
        <end position="40"/>
    </location>
</feature>
<evidence type="ECO:0000313" key="5">
    <source>
        <dbReference type="Proteomes" id="UP001303889"/>
    </source>
</evidence>
<gene>
    <name evidence="4" type="ORF">C8A05DRAFT_40154</name>
</gene>
<dbReference type="PANTHER" id="PTHR33741">
    <property type="entry name" value="TRANSMEMBRANE PROTEIN DDB_G0269096-RELATED"/>
    <property type="match status" value="1"/>
</dbReference>